<feature type="compositionally biased region" description="Low complexity" evidence="5">
    <location>
        <begin position="452"/>
        <end position="462"/>
    </location>
</feature>
<evidence type="ECO:0000256" key="2">
    <source>
        <dbReference type="ARBA" id="ARBA00022771"/>
    </source>
</evidence>
<protein>
    <recommendedName>
        <fullName evidence="6">GATA-type domain-containing protein</fullName>
    </recommendedName>
</protein>
<dbReference type="AlphaFoldDB" id="A0A9P6RNC0"/>
<feature type="compositionally biased region" description="Low complexity" evidence="5">
    <location>
        <begin position="473"/>
        <end position="484"/>
    </location>
</feature>
<feature type="region of interest" description="Disordered" evidence="5">
    <location>
        <begin position="389"/>
        <end position="551"/>
    </location>
</feature>
<feature type="compositionally biased region" description="Low complexity" evidence="5">
    <location>
        <begin position="630"/>
        <end position="649"/>
    </location>
</feature>
<feature type="region of interest" description="Disordered" evidence="5">
    <location>
        <begin position="272"/>
        <end position="294"/>
    </location>
</feature>
<name>A0A9P6RNC0_9FUNG</name>
<dbReference type="PROSITE" id="PS50114">
    <property type="entry name" value="GATA_ZN_FINGER_2"/>
    <property type="match status" value="1"/>
</dbReference>
<dbReference type="InterPro" id="IPR013088">
    <property type="entry name" value="Znf_NHR/GATA"/>
</dbReference>
<feature type="compositionally biased region" description="Basic and acidic residues" evidence="5">
    <location>
        <begin position="30"/>
        <end position="51"/>
    </location>
</feature>
<feature type="compositionally biased region" description="Basic and acidic residues" evidence="5">
    <location>
        <begin position="434"/>
        <end position="446"/>
    </location>
</feature>
<reference evidence="7" key="1">
    <citation type="journal article" date="2020" name="Fungal Divers.">
        <title>Resolving the Mortierellaceae phylogeny through synthesis of multi-gene phylogenetics and phylogenomics.</title>
        <authorList>
            <person name="Vandepol N."/>
            <person name="Liber J."/>
            <person name="Desiro A."/>
            <person name="Na H."/>
            <person name="Kennedy M."/>
            <person name="Barry K."/>
            <person name="Grigoriev I.V."/>
            <person name="Miller A.N."/>
            <person name="O'Donnell K."/>
            <person name="Stajich J.E."/>
            <person name="Bonito G."/>
        </authorList>
    </citation>
    <scope>NUCLEOTIDE SEQUENCE</scope>
    <source>
        <strain evidence="7">REB-010B</strain>
    </source>
</reference>
<comment type="caution">
    <text evidence="7">The sequence shown here is derived from an EMBL/GenBank/DDBJ whole genome shotgun (WGS) entry which is preliminary data.</text>
</comment>
<accession>A0A9P6RNC0</accession>
<sequence length="716" mass="78314">MRLSYSSQYPYRPRLHREQNHNSGYYYEDLPGKHNGYDNDIDNNHIFDSHATHPRSHPPQQYSPRATSLHAPSFQQQQQQPDQQQQQQHERYPTLPSSSSPYSHHTNGASNQQPLPQKPSQNANVPQLSTGRHAGALPPSSLPNMDKRDVNNRATEDSGTMHDSSYDSNAEDEEDFLSSHMTGQDFRFKFGTDMPSTIDLKSAIESCDALCSFALHYAGHANAVHDDGRGSLDPDMRANLQIIRSMNTTMLIGLQNVPRRGEKSTMDGIATDIADDDEGESNTAPPDRAEKEHSPLRFGYGPPPHELVHELAKVATSLFQLAIRIKAWVGMSPEQRELDEDLNRIRGKRCLLMESTLAGSKIDRNGNLQKDWAVVPAVSGMSRTFYERQREMEQRRPSQGQPHNSKHGQHQQLPQSQQAQLRENSSDQPGGESDLGKKKTNNERPIYRRVNSSSTLMSLSTSHPGYGVNGATSSSSFSSDSNMSKAYHDMHTMNSHSKGSNGGDGGNNTDKSRNSKNSEPYQKYKKRAKRSHPPGRCLSCQSSDTPEWRRGPDGARTLCNACGLHYAKLMKRQNGQGSLSIGPPVIKSRASAMRIEQFQQAITFPPRKLDGSLSPAVSAQNGSGSNELPSGAESLASGSSGSGSSLGQSKNQTESPSTTPGGDTPDSQEVSLQYPTVAPQPATAPLPALSLSQGDSAGAMTLEMKTMTTVAVGEEG</sequence>
<dbReference type="PANTHER" id="PTHR45658">
    <property type="entry name" value="GATA TRANSCRIPTION FACTOR"/>
    <property type="match status" value="1"/>
</dbReference>
<dbReference type="GO" id="GO:0043565">
    <property type="term" value="F:sequence-specific DNA binding"/>
    <property type="evidence" value="ECO:0007669"/>
    <property type="project" value="InterPro"/>
</dbReference>
<feature type="compositionally biased region" description="Polar residues" evidence="5">
    <location>
        <begin position="615"/>
        <end position="628"/>
    </location>
</feature>
<feature type="compositionally biased region" description="Polar residues" evidence="5">
    <location>
        <begin position="107"/>
        <end position="130"/>
    </location>
</feature>
<feature type="compositionally biased region" description="Basic and acidic residues" evidence="5">
    <location>
        <begin position="145"/>
        <end position="160"/>
    </location>
</feature>
<dbReference type="SUPFAM" id="SSF57716">
    <property type="entry name" value="Glucocorticoid receptor-like (DNA-binding domain)"/>
    <property type="match status" value="1"/>
</dbReference>
<feature type="region of interest" description="Disordered" evidence="5">
    <location>
        <begin position="1"/>
        <end position="174"/>
    </location>
</feature>
<organism evidence="7 8">
    <name type="scientific">Dissophora globulifera</name>
    <dbReference type="NCBI Taxonomy" id="979702"/>
    <lineage>
        <taxon>Eukaryota</taxon>
        <taxon>Fungi</taxon>
        <taxon>Fungi incertae sedis</taxon>
        <taxon>Mucoromycota</taxon>
        <taxon>Mortierellomycotina</taxon>
        <taxon>Mortierellomycetes</taxon>
        <taxon>Mortierellales</taxon>
        <taxon>Mortierellaceae</taxon>
        <taxon>Dissophora</taxon>
    </lineage>
</organism>
<dbReference type="CDD" id="cd00202">
    <property type="entry name" value="ZnF_GATA"/>
    <property type="match status" value="1"/>
</dbReference>
<dbReference type="OrthoDB" id="2162994at2759"/>
<dbReference type="GO" id="GO:0008270">
    <property type="term" value="F:zinc ion binding"/>
    <property type="evidence" value="ECO:0007669"/>
    <property type="project" value="UniProtKB-KW"/>
</dbReference>
<evidence type="ECO:0000256" key="4">
    <source>
        <dbReference type="PROSITE-ProRule" id="PRU00094"/>
    </source>
</evidence>
<keyword evidence="1" id="KW-0479">Metal-binding</keyword>
<dbReference type="Proteomes" id="UP000738325">
    <property type="component" value="Unassembled WGS sequence"/>
</dbReference>
<dbReference type="EMBL" id="JAAAIP010000152">
    <property type="protein sequence ID" value="KAG0324360.1"/>
    <property type="molecule type" value="Genomic_DNA"/>
</dbReference>
<dbReference type="Pfam" id="PF00320">
    <property type="entry name" value="GATA"/>
    <property type="match status" value="1"/>
</dbReference>
<feature type="compositionally biased region" description="Polar residues" evidence="5">
    <location>
        <begin position="650"/>
        <end position="674"/>
    </location>
</feature>
<evidence type="ECO:0000256" key="1">
    <source>
        <dbReference type="ARBA" id="ARBA00022723"/>
    </source>
</evidence>
<dbReference type="GO" id="GO:0006355">
    <property type="term" value="P:regulation of DNA-templated transcription"/>
    <property type="evidence" value="ECO:0007669"/>
    <property type="project" value="InterPro"/>
</dbReference>
<evidence type="ECO:0000256" key="3">
    <source>
        <dbReference type="ARBA" id="ARBA00022833"/>
    </source>
</evidence>
<dbReference type="PANTHER" id="PTHR45658:SF122">
    <property type="entry name" value="GATA ZINC FINGER DOMAIN-CONTAINING PROTEIN 6"/>
    <property type="match status" value="1"/>
</dbReference>
<feature type="region of interest" description="Disordered" evidence="5">
    <location>
        <begin position="606"/>
        <end position="693"/>
    </location>
</feature>
<dbReference type="Gene3D" id="3.30.50.10">
    <property type="entry name" value="Erythroid Transcription Factor GATA-1, subunit A"/>
    <property type="match status" value="1"/>
</dbReference>
<dbReference type="PROSITE" id="PS00344">
    <property type="entry name" value="GATA_ZN_FINGER_1"/>
    <property type="match status" value="1"/>
</dbReference>
<keyword evidence="3" id="KW-0862">Zinc</keyword>
<feature type="domain" description="GATA-type" evidence="6">
    <location>
        <begin position="531"/>
        <end position="566"/>
    </location>
</feature>
<keyword evidence="2 4" id="KW-0863">Zinc-finger</keyword>
<evidence type="ECO:0000256" key="5">
    <source>
        <dbReference type="SAM" id="MobiDB-lite"/>
    </source>
</evidence>
<evidence type="ECO:0000259" key="6">
    <source>
        <dbReference type="PROSITE" id="PS50114"/>
    </source>
</evidence>
<gene>
    <name evidence="7" type="ORF">BGZ99_001926</name>
</gene>
<feature type="compositionally biased region" description="Basic residues" evidence="5">
    <location>
        <begin position="523"/>
        <end position="533"/>
    </location>
</feature>
<dbReference type="InterPro" id="IPR051140">
    <property type="entry name" value="GATA_TF"/>
</dbReference>
<feature type="compositionally biased region" description="Low complexity" evidence="5">
    <location>
        <begin position="675"/>
        <end position="693"/>
    </location>
</feature>
<feature type="compositionally biased region" description="Low complexity" evidence="5">
    <location>
        <begin position="75"/>
        <end position="106"/>
    </location>
</feature>
<dbReference type="SMART" id="SM00401">
    <property type="entry name" value="ZnF_GATA"/>
    <property type="match status" value="1"/>
</dbReference>
<keyword evidence="8" id="KW-1185">Reference proteome</keyword>
<dbReference type="InterPro" id="IPR000679">
    <property type="entry name" value="Znf_GATA"/>
</dbReference>
<evidence type="ECO:0000313" key="7">
    <source>
        <dbReference type="EMBL" id="KAG0324360.1"/>
    </source>
</evidence>
<feature type="compositionally biased region" description="Low complexity" evidence="5">
    <location>
        <begin position="410"/>
        <end position="420"/>
    </location>
</feature>
<evidence type="ECO:0000313" key="8">
    <source>
        <dbReference type="Proteomes" id="UP000738325"/>
    </source>
</evidence>
<proteinExistence type="predicted"/>